<dbReference type="InterPro" id="IPR001789">
    <property type="entry name" value="Sig_transdc_resp-reg_receiver"/>
</dbReference>
<comment type="caution">
    <text evidence="4">Lacks conserved residue(s) required for the propagation of feature annotation.</text>
</comment>
<evidence type="ECO:0000256" key="3">
    <source>
        <dbReference type="ARBA" id="ARBA00023163"/>
    </source>
</evidence>
<accession>A0A6L9UEN1</accession>
<dbReference type="Gene3D" id="3.40.50.2300">
    <property type="match status" value="1"/>
</dbReference>
<dbReference type="SUPFAM" id="SSF52172">
    <property type="entry name" value="CheY-like"/>
    <property type="match status" value="1"/>
</dbReference>
<feature type="domain" description="Response regulatory" evidence="5">
    <location>
        <begin position="7"/>
        <end position="120"/>
    </location>
</feature>
<dbReference type="RefSeq" id="WP_163993801.1">
    <property type="nucleotide sequence ID" value="NZ_WUEY01000031.1"/>
</dbReference>
<dbReference type="Proteomes" id="UP000483035">
    <property type="component" value="Unassembled WGS sequence"/>
</dbReference>
<dbReference type="InterPro" id="IPR050595">
    <property type="entry name" value="Bact_response_regulator"/>
</dbReference>
<reference evidence="6 7" key="1">
    <citation type="submission" date="2019-12" db="EMBL/GenBank/DDBJ databases">
        <title>Rhizobium genotypes associated with high levels of biological nitrogen fixation by grain legumes in a temperate-maritime cropping system.</title>
        <authorList>
            <person name="Maluk M."/>
            <person name="Francesc Ferrando Molina F."/>
            <person name="Lopez Del Egido L."/>
            <person name="Lafos M."/>
            <person name="Langarica-Fuentes A."/>
            <person name="Gebre Yohannes G."/>
            <person name="Young M.W."/>
            <person name="Martin P."/>
            <person name="Gantlett R."/>
            <person name="Kenicer G."/>
            <person name="Hawes C."/>
            <person name="Begg G.S."/>
            <person name="Quilliam R.S."/>
            <person name="Squire G.R."/>
            <person name="Poole P.S."/>
            <person name="Young P.W."/>
            <person name="Iannetta P.M."/>
            <person name="James E.K."/>
        </authorList>
    </citation>
    <scope>NUCLEOTIDE SEQUENCE [LARGE SCALE GENOMIC DNA]</scope>
    <source>
        <strain evidence="6 7">JHI1118</strain>
    </source>
</reference>
<gene>
    <name evidence="6" type="ORF">GR212_33370</name>
</gene>
<protein>
    <submittedName>
        <fullName evidence="6">Response regulator</fullName>
    </submittedName>
</protein>
<dbReference type="PANTHER" id="PTHR44591">
    <property type="entry name" value="STRESS RESPONSE REGULATOR PROTEIN 1"/>
    <property type="match status" value="1"/>
</dbReference>
<organism evidence="6 7">
    <name type="scientific">Rhizobium lusitanum</name>
    <dbReference type="NCBI Taxonomy" id="293958"/>
    <lineage>
        <taxon>Bacteria</taxon>
        <taxon>Pseudomonadati</taxon>
        <taxon>Pseudomonadota</taxon>
        <taxon>Alphaproteobacteria</taxon>
        <taxon>Hyphomicrobiales</taxon>
        <taxon>Rhizobiaceae</taxon>
        <taxon>Rhizobium/Agrobacterium group</taxon>
        <taxon>Rhizobium</taxon>
    </lineage>
</organism>
<comment type="caution">
    <text evidence="6">The sequence shown here is derived from an EMBL/GenBank/DDBJ whole genome shotgun (WGS) entry which is preliminary data.</text>
</comment>
<evidence type="ECO:0000256" key="1">
    <source>
        <dbReference type="ARBA" id="ARBA00022553"/>
    </source>
</evidence>
<dbReference type="PANTHER" id="PTHR44591:SF3">
    <property type="entry name" value="RESPONSE REGULATORY DOMAIN-CONTAINING PROTEIN"/>
    <property type="match status" value="1"/>
</dbReference>
<sequence length="126" mass="13640">MAIHHTAVLVVEDEALVRMAIAGELEEAGFEVFEAANASEAIELLIAHTQIEVLFTVIDMPGGVDGIEFAAAVRERWPSIKIIATSGHRRVDIDTLPVEARFMAKPYNPDLVILAIMEMVATGSSP</sequence>
<evidence type="ECO:0000256" key="4">
    <source>
        <dbReference type="PROSITE-ProRule" id="PRU00169"/>
    </source>
</evidence>
<dbReference type="PROSITE" id="PS50110">
    <property type="entry name" value="RESPONSE_REGULATORY"/>
    <property type="match status" value="1"/>
</dbReference>
<keyword evidence="1" id="KW-0597">Phosphoprotein</keyword>
<proteinExistence type="predicted"/>
<keyword evidence="3" id="KW-0804">Transcription</keyword>
<dbReference type="Pfam" id="PF00072">
    <property type="entry name" value="Response_reg"/>
    <property type="match status" value="1"/>
</dbReference>
<dbReference type="AlphaFoldDB" id="A0A6L9UEN1"/>
<evidence type="ECO:0000313" key="6">
    <source>
        <dbReference type="EMBL" id="NEI74443.1"/>
    </source>
</evidence>
<evidence type="ECO:0000313" key="7">
    <source>
        <dbReference type="Proteomes" id="UP000483035"/>
    </source>
</evidence>
<dbReference type="SMART" id="SM00448">
    <property type="entry name" value="REC"/>
    <property type="match status" value="1"/>
</dbReference>
<dbReference type="GO" id="GO:0000160">
    <property type="term" value="P:phosphorelay signal transduction system"/>
    <property type="evidence" value="ECO:0007669"/>
    <property type="project" value="InterPro"/>
</dbReference>
<dbReference type="InterPro" id="IPR011006">
    <property type="entry name" value="CheY-like_superfamily"/>
</dbReference>
<evidence type="ECO:0000259" key="5">
    <source>
        <dbReference type="PROSITE" id="PS50110"/>
    </source>
</evidence>
<evidence type="ECO:0000256" key="2">
    <source>
        <dbReference type="ARBA" id="ARBA00023015"/>
    </source>
</evidence>
<dbReference type="EMBL" id="WUEY01000031">
    <property type="protein sequence ID" value="NEI74443.1"/>
    <property type="molecule type" value="Genomic_DNA"/>
</dbReference>
<name>A0A6L9UEN1_9HYPH</name>
<keyword evidence="2" id="KW-0805">Transcription regulation</keyword>